<evidence type="ECO:0000256" key="5">
    <source>
        <dbReference type="ARBA" id="ARBA00023014"/>
    </source>
</evidence>
<organism evidence="8 9">
    <name type="scientific">Sutterella parvirubra YIT 11816</name>
    <dbReference type="NCBI Taxonomy" id="762967"/>
    <lineage>
        <taxon>Bacteria</taxon>
        <taxon>Pseudomonadati</taxon>
        <taxon>Pseudomonadota</taxon>
        <taxon>Betaproteobacteria</taxon>
        <taxon>Burkholderiales</taxon>
        <taxon>Sutterellaceae</taxon>
        <taxon>Sutterella</taxon>
    </lineage>
</organism>
<keyword evidence="3" id="KW-0560">Oxidoreductase</keyword>
<dbReference type="EMBL" id="AFBQ01000223">
    <property type="protein sequence ID" value="EHY31113.1"/>
    <property type="molecule type" value="Genomic_DNA"/>
</dbReference>
<reference evidence="8 9" key="1">
    <citation type="submission" date="2011-11" db="EMBL/GenBank/DDBJ databases">
        <authorList>
            <person name="Weinstock G."/>
            <person name="Sodergren E."/>
            <person name="Clifton S."/>
            <person name="Fulton L."/>
            <person name="Fulton B."/>
            <person name="Courtney L."/>
            <person name="Fronick C."/>
            <person name="Harrison M."/>
            <person name="Strong C."/>
            <person name="Farmer C."/>
            <person name="Delahaunty K."/>
            <person name="Markovic C."/>
            <person name="Hall O."/>
            <person name="Minx P."/>
            <person name="Tomlinson C."/>
            <person name="Mitreva M."/>
            <person name="Hou S."/>
            <person name="Chen J."/>
            <person name="Wollam A."/>
            <person name="Pepin K.H."/>
            <person name="Johnson M."/>
            <person name="Bhonagiri V."/>
            <person name="Zhang X."/>
            <person name="Suruliraj S."/>
            <person name="Warren W."/>
            <person name="Chinwalla A."/>
            <person name="Mardis E.R."/>
            <person name="Wilson R.K."/>
        </authorList>
    </citation>
    <scope>NUCLEOTIDE SEQUENCE [LARGE SCALE GENOMIC DNA]</scope>
    <source>
        <strain evidence="8 9">YIT 11816</strain>
    </source>
</reference>
<keyword evidence="2" id="KW-0479">Metal-binding</keyword>
<sequence>MSVSPMSIDTPVRPAFWNVPIWGEIGVYVLGLLAVALCAWGVWKQWKIWTAGRAIEKDPARVRRAADAVMQKRVVETKAGRVHAMLVVGFFLLFLGTATATLDWDVGHYVFGQQFLRGSVYLAYKLILDIAGVAVLLALGLGAWRRWKSDTLERSTRFVCVYASLALIVISGYVVEALRLAVQQPAWSSFSPVGHLLAQGLIGFGPAALEAAHVVLWVAHGIAALAFIAAIPLTFYGHLYRQPLAAAMRKADAPGTLAPIADIEEQETFGLSAIEQLKPEERIQLAGCVECGRCDDVCPAVRAGTPLKPRTIIMKLRSRAEARERGLTDEKTLVGDVVTHDELFSCTTCGACARACPAEIQTPDFIVAMRRHLALEQGEFPEGAAAALENTASVGNPWGMDPYERMDWAKDLDVPLAEPGKKVDVLYWVGCAASYDRRARRIARAMVKIFRAAGVDFAVMPEERCHGEFARRLGEEYLYQTAAQENLEAFAGYDFNRIVAACPHCFHTLKNEYPLLKAFSELEMGERWKAVDHATFIRELIDAGRLPLTNAEALETLATVYHDPCYLARHNGITEAPRRVLDGVLGTHTEPVETGEKALCCGAGGGQIWCETRAPKPVNVIRLDALKATGAKRIAVSCPHCLTMLESAKATARDDATRVEDIAEIVAAALTERAEPAEGVGSEPAE</sequence>
<dbReference type="RefSeq" id="WP_008542519.1">
    <property type="nucleotide sequence ID" value="NZ_JH604977.1"/>
</dbReference>
<feature type="transmembrane region" description="Helical" evidence="6">
    <location>
        <begin position="156"/>
        <end position="175"/>
    </location>
</feature>
<dbReference type="Gene3D" id="1.10.1060.10">
    <property type="entry name" value="Alpha-helical ferredoxin"/>
    <property type="match status" value="1"/>
</dbReference>
<dbReference type="Proteomes" id="UP000004956">
    <property type="component" value="Unassembled WGS sequence"/>
</dbReference>
<dbReference type="Gene3D" id="1.20.950.20">
    <property type="entry name" value="Transmembrane di-heme cytochromes, Chain C"/>
    <property type="match status" value="1"/>
</dbReference>
<feature type="domain" description="4Fe-4S ferredoxin-type" evidence="7">
    <location>
        <begin position="336"/>
        <end position="366"/>
    </location>
</feature>
<evidence type="ECO:0000256" key="2">
    <source>
        <dbReference type="ARBA" id="ARBA00022723"/>
    </source>
</evidence>
<comment type="caution">
    <text evidence="8">The sequence shown here is derived from an EMBL/GenBank/DDBJ whole genome shotgun (WGS) entry which is preliminary data.</text>
</comment>
<dbReference type="InterPro" id="IPR004017">
    <property type="entry name" value="Cys_rich_dom"/>
</dbReference>
<evidence type="ECO:0000256" key="1">
    <source>
        <dbReference type="ARBA" id="ARBA00022485"/>
    </source>
</evidence>
<dbReference type="AlphaFoldDB" id="H3KFJ4"/>
<feature type="domain" description="4Fe-4S ferredoxin-type" evidence="7">
    <location>
        <begin position="279"/>
        <end position="309"/>
    </location>
</feature>
<evidence type="ECO:0000256" key="3">
    <source>
        <dbReference type="ARBA" id="ARBA00023002"/>
    </source>
</evidence>
<keyword evidence="5" id="KW-0411">Iron-sulfur</keyword>
<feature type="transmembrane region" description="Helical" evidence="6">
    <location>
        <begin position="122"/>
        <end position="144"/>
    </location>
</feature>
<proteinExistence type="predicted"/>
<keyword evidence="9" id="KW-1185">Reference proteome</keyword>
<dbReference type="GO" id="GO:0016491">
    <property type="term" value="F:oxidoreductase activity"/>
    <property type="evidence" value="ECO:0007669"/>
    <property type="project" value="UniProtKB-KW"/>
</dbReference>
<dbReference type="GO" id="GO:0005886">
    <property type="term" value="C:plasma membrane"/>
    <property type="evidence" value="ECO:0007669"/>
    <property type="project" value="TreeGrafter"/>
</dbReference>
<dbReference type="InterPro" id="IPR051460">
    <property type="entry name" value="HdrC_iron-sulfur_subunit"/>
</dbReference>
<evidence type="ECO:0000313" key="8">
    <source>
        <dbReference type="EMBL" id="EHY31113.1"/>
    </source>
</evidence>
<dbReference type="SUPFAM" id="SSF103501">
    <property type="entry name" value="Respiratory nitrate reductase 1 gamma chain"/>
    <property type="match status" value="1"/>
</dbReference>
<dbReference type="InterPro" id="IPR017900">
    <property type="entry name" value="4Fe4S_Fe_S_CS"/>
</dbReference>
<dbReference type="PROSITE" id="PS00198">
    <property type="entry name" value="4FE4S_FER_1"/>
    <property type="match status" value="2"/>
</dbReference>
<dbReference type="OrthoDB" id="9794954at2"/>
<keyword evidence="1" id="KW-0004">4Fe-4S</keyword>
<evidence type="ECO:0000313" key="9">
    <source>
        <dbReference type="Proteomes" id="UP000004956"/>
    </source>
</evidence>
<feature type="transmembrane region" description="Helical" evidence="6">
    <location>
        <begin position="82"/>
        <end position="102"/>
    </location>
</feature>
<protein>
    <submittedName>
        <fullName evidence="8">Cysteine-rich domain protein</fullName>
    </submittedName>
</protein>
<keyword evidence="4" id="KW-0408">Iron</keyword>
<dbReference type="STRING" id="762967.HMPREF9440_01511"/>
<dbReference type="PATRIC" id="fig|762967.3.peg.1191"/>
<feature type="transmembrane region" description="Helical" evidence="6">
    <location>
        <begin position="214"/>
        <end position="240"/>
    </location>
</feature>
<evidence type="ECO:0000256" key="6">
    <source>
        <dbReference type="SAM" id="Phobius"/>
    </source>
</evidence>
<dbReference type="PROSITE" id="PS51379">
    <property type="entry name" value="4FE4S_FER_2"/>
    <property type="match status" value="2"/>
</dbReference>
<dbReference type="InterPro" id="IPR017896">
    <property type="entry name" value="4Fe4S_Fe-S-bd"/>
</dbReference>
<dbReference type="Pfam" id="PF13183">
    <property type="entry name" value="Fer4_8"/>
    <property type="match status" value="1"/>
</dbReference>
<dbReference type="InterPro" id="IPR009051">
    <property type="entry name" value="Helical_ferredxn"/>
</dbReference>
<dbReference type="GO" id="GO:0051539">
    <property type="term" value="F:4 iron, 4 sulfur cluster binding"/>
    <property type="evidence" value="ECO:0007669"/>
    <property type="project" value="UniProtKB-KW"/>
</dbReference>
<dbReference type="SUPFAM" id="SSF46548">
    <property type="entry name" value="alpha-helical ferredoxin"/>
    <property type="match status" value="1"/>
</dbReference>
<keyword evidence="6" id="KW-0812">Transmembrane</keyword>
<name>H3KFJ4_9BURK</name>
<dbReference type="HOGENOM" id="CLU_005304_1_0_4"/>
<keyword evidence="6" id="KW-0472">Membrane</keyword>
<dbReference type="PANTHER" id="PTHR43255:SF1">
    <property type="entry name" value="IRON-SULFUR-BINDING OXIDOREDUCTASE FADF-RELATED"/>
    <property type="match status" value="1"/>
</dbReference>
<evidence type="ECO:0000259" key="7">
    <source>
        <dbReference type="PROSITE" id="PS51379"/>
    </source>
</evidence>
<dbReference type="InterPro" id="IPR036197">
    <property type="entry name" value="NarG-like_sf"/>
</dbReference>
<accession>H3KFJ4</accession>
<feature type="transmembrane region" description="Helical" evidence="6">
    <location>
        <begin position="20"/>
        <end position="43"/>
    </location>
</feature>
<evidence type="ECO:0000256" key="4">
    <source>
        <dbReference type="ARBA" id="ARBA00023004"/>
    </source>
</evidence>
<dbReference type="GO" id="GO:0046872">
    <property type="term" value="F:metal ion binding"/>
    <property type="evidence" value="ECO:0007669"/>
    <property type="project" value="UniProtKB-KW"/>
</dbReference>
<gene>
    <name evidence="8" type="ORF">HMPREF9440_01511</name>
</gene>
<dbReference type="Pfam" id="PF02754">
    <property type="entry name" value="CCG"/>
    <property type="match status" value="2"/>
</dbReference>
<keyword evidence="6" id="KW-1133">Transmembrane helix</keyword>
<dbReference type="PANTHER" id="PTHR43255">
    <property type="entry name" value="IRON-SULFUR-BINDING OXIDOREDUCTASE FADF-RELATED-RELATED"/>
    <property type="match status" value="1"/>
</dbReference>